<accession>A0ABP9FAE3</accession>
<dbReference type="Pfam" id="PF03927">
    <property type="entry name" value="NapD"/>
    <property type="match status" value="1"/>
</dbReference>
<evidence type="ECO:0000256" key="3">
    <source>
        <dbReference type="ARBA" id="ARBA00023186"/>
    </source>
</evidence>
<dbReference type="Gene3D" id="3.30.70.920">
    <property type="match status" value="1"/>
</dbReference>
<comment type="similarity">
    <text evidence="4">Belongs to the NapD family.</text>
</comment>
<evidence type="ECO:0000313" key="6">
    <source>
        <dbReference type="Proteomes" id="UP001499988"/>
    </source>
</evidence>
<evidence type="ECO:0000256" key="1">
    <source>
        <dbReference type="ARBA" id="ARBA00004496"/>
    </source>
</evidence>
<keyword evidence="3 4" id="KW-0143">Chaperone</keyword>
<protein>
    <recommendedName>
        <fullName evidence="4">Chaperone NapD</fullName>
    </recommendedName>
    <alternativeName>
        <fullName evidence="4">NapA signal peptide-binding chaperone NapD</fullName>
    </alternativeName>
</protein>
<dbReference type="PANTHER" id="PTHR38603">
    <property type="entry name" value="CHAPERONE NAPD"/>
    <property type="match status" value="1"/>
</dbReference>
<proteinExistence type="inferred from homology"/>
<organism evidence="5 6">
    <name type="scientific">Ferrimonas pelagia</name>
    <dbReference type="NCBI Taxonomy" id="1177826"/>
    <lineage>
        <taxon>Bacteria</taxon>
        <taxon>Pseudomonadati</taxon>
        <taxon>Pseudomonadota</taxon>
        <taxon>Gammaproteobacteria</taxon>
        <taxon>Alteromonadales</taxon>
        <taxon>Ferrimonadaceae</taxon>
        <taxon>Ferrimonas</taxon>
    </lineage>
</organism>
<evidence type="ECO:0000313" key="5">
    <source>
        <dbReference type="EMBL" id="GAA4891672.1"/>
    </source>
</evidence>
<dbReference type="InterPro" id="IPR005623">
    <property type="entry name" value="Chaperone_NapD_NO3_reduct"/>
</dbReference>
<name>A0ABP9FAE3_9GAMM</name>
<dbReference type="RefSeq" id="WP_345335863.1">
    <property type="nucleotide sequence ID" value="NZ_BAABJZ010000086.1"/>
</dbReference>
<comment type="function">
    <text evidence="4">Chaperone for NapA, the catalytic subunit of the periplasmic nitrate reductase. It binds directly and specifically to the twin-arginine signal peptide of NapA, preventing premature interaction with the Tat translocase and premature export.</text>
</comment>
<gene>
    <name evidence="4" type="primary">napD</name>
    <name evidence="5" type="ORF">GCM10023333_26260</name>
</gene>
<evidence type="ECO:0000256" key="4">
    <source>
        <dbReference type="HAMAP-Rule" id="MF_02200"/>
    </source>
</evidence>
<dbReference type="Proteomes" id="UP001499988">
    <property type="component" value="Unassembled WGS sequence"/>
</dbReference>
<keyword evidence="2 4" id="KW-0963">Cytoplasm</keyword>
<dbReference type="PANTHER" id="PTHR38603:SF1">
    <property type="entry name" value="CHAPERONE NAPD"/>
    <property type="match status" value="1"/>
</dbReference>
<dbReference type="HAMAP" id="MF_02200">
    <property type="entry name" value="NapD"/>
    <property type="match status" value="1"/>
</dbReference>
<comment type="caution">
    <text evidence="5">The sequence shown here is derived from an EMBL/GenBank/DDBJ whole genome shotgun (WGS) entry which is preliminary data.</text>
</comment>
<reference evidence="6" key="1">
    <citation type="journal article" date="2019" name="Int. J. Syst. Evol. Microbiol.">
        <title>The Global Catalogue of Microorganisms (GCM) 10K type strain sequencing project: providing services to taxonomists for standard genome sequencing and annotation.</title>
        <authorList>
            <consortium name="The Broad Institute Genomics Platform"/>
            <consortium name="The Broad Institute Genome Sequencing Center for Infectious Disease"/>
            <person name="Wu L."/>
            <person name="Ma J."/>
        </authorList>
    </citation>
    <scope>NUCLEOTIDE SEQUENCE [LARGE SCALE GENOMIC DNA]</scope>
    <source>
        <strain evidence="6">JCM 18401</strain>
    </source>
</reference>
<keyword evidence="6" id="KW-1185">Reference proteome</keyword>
<evidence type="ECO:0000256" key="2">
    <source>
        <dbReference type="ARBA" id="ARBA00022490"/>
    </source>
</evidence>
<sequence length="89" mass="9822">MSNEYHITSFVVHSQPDRVSDVRAAIHALEGSEIHSVTDSGKLVVTLERSSQGAMRSAMDRLVNLDGVLSAALTYHRVETLDEQEEAKQ</sequence>
<comment type="subcellular location">
    <subcellularLocation>
        <location evidence="1 4">Cytoplasm</location>
    </subcellularLocation>
</comment>
<dbReference type="EMBL" id="BAABJZ010000086">
    <property type="protein sequence ID" value="GAA4891672.1"/>
    <property type="molecule type" value="Genomic_DNA"/>
</dbReference>
<comment type="subunit">
    <text evidence="4">Interacts with the cytoplasmic NapA precursor.</text>
</comment>